<dbReference type="OrthoDB" id="3541280at2"/>
<dbReference type="Pfam" id="PF04328">
    <property type="entry name" value="Sel_put"/>
    <property type="match status" value="1"/>
</dbReference>
<evidence type="ECO:0000313" key="3">
    <source>
        <dbReference type="Proteomes" id="UP000199012"/>
    </source>
</evidence>
<dbReference type="EMBL" id="FOKA01000005">
    <property type="protein sequence ID" value="SFA99926.1"/>
    <property type="molecule type" value="Genomic_DNA"/>
</dbReference>
<dbReference type="AlphaFoldDB" id="A0A1I0XHK8"/>
<dbReference type="STRING" id="988821.SAMN05421867_10530"/>
<accession>A0A1I0XHK8</accession>
<gene>
    <name evidence="2" type="ORF">SAMN05421867_10530</name>
</gene>
<dbReference type="Proteomes" id="UP000199012">
    <property type="component" value="Unassembled WGS sequence"/>
</dbReference>
<name>A0A1I0XHK8_9CELL</name>
<reference evidence="2 3" key="1">
    <citation type="submission" date="2016-10" db="EMBL/GenBank/DDBJ databases">
        <authorList>
            <person name="de Groot N.N."/>
        </authorList>
    </citation>
    <scope>NUCLEOTIDE SEQUENCE [LARGE SCALE GENOMIC DNA]</scope>
    <source>
        <strain evidence="2 3">CGMCC 4.6945</strain>
    </source>
</reference>
<proteinExistence type="predicted"/>
<sequence>MPTAGVTTVPAAVLDALRRAGRGLAWYTRGLVREDAYERYVAHLRATHPDPDHPVPTPRQFWREQADRQDDHPEGRCC</sequence>
<feature type="region of interest" description="Disordered" evidence="1">
    <location>
        <begin position="46"/>
        <end position="78"/>
    </location>
</feature>
<protein>
    <submittedName>
        <fullName evidence="2">Uncharacterized short protein YbdD, DUF466 family</fullName>
    </submittedName>
</protein>
<evidence type="ECO:0000313" key="2">
    <source>
        <dbReference type="EMBL" id="SFA99926.1"/>
    </source>
</evidence>
<evidence type="ECO:0000256" key="1">
    <source>
        <dbReference type="SAM" id="MobiDB-lite"/>
    </source>
</evidence>
<dbReference type="RefSeq" id="WP_090032069.1">
    <property type="nucleotide sequence ID" value="NZ_BONM01000022.1"/>
</dbReference>
<keyword evidence="3" id="KW-1185">Reference proteome</keyword>
<feature type="compositionally biased region" description="Basic and acidic residues" evidence="1">
    <location>
        <begin position="61"/>
        <end position="78"/>
    </location>
</feature>
<dbReference type="InterPro" id="IPR007423">
    <property type="entry name" value="Sel_put"/>
</dbReference>
<organism evidence="2 3">
    <name type="scientific">Cellulomonas marina</name>
    <dbReference type="NCBI Taxonomy" id="988821"/>
    <lineage>
        <taxon>Bacteria</taxon>
        <taxon>Bacillati</taxon>
        <taxon>Actinomycetota</taxon>
        <taxon>Actinomycetes</taxon>
        <taxon>Micrococcales</taxon>
        <taxon>Cellulomonadaceae</taxon>
        <taxon>Cellulomonas</taxon>
    </lineage>
</organism>